<comment type="caution">
    <text evidence="4">The sequence shown here is derived from an EMBL/GenBank/DDBJ whole genome shotgun (WGS) entry which is preliminary data.</text>
</comment>
<dbReference type="InterPro" id="IPR036291">
    <property type="entry name" value="NAD(P)-bd_dom_sf"/>
</dbReference>
<gene>
    <name evidence="4" type="ORF">GCM10010913_38180</name>
</gene>
<dbReference type="RefSeq" id="WP_120461993.1">
    <property type="nucleotide sequence ID" value="NZ_BMIW01000034.1"/>
</dbReference>
<feature type="domain" description="Ketoreductase" evidence="3">
    <location>
        <begin position="3"/>
        <end position="186"/>
    </location>
</feature>
<dbReference type="InterPro" id="IPR050259">
    <property type="entry name" value="SDR"/>
</dbReference>
<evidence type="ECO:0000256" key="2">
    <source>
        <dbReference type="RuleBase" id="RU000363"/>
    </source>
</evidence>
<dbReference type="InterPro" id="IPR020904">
    <property type="entry name" value="Sc_DH/Rdtase_CS"/>
</dbReference>
<dbReference type="InterPro" id="IPR002347">
    <property type="entry name" value="SDR_fam"/>
</dbReference>
<dbReference type="PRINTS" id="PR00081">
    <property type="entry name" value="GDHRDH"/>
</dbReference>
<reference evidence="5" key="1">
    <citation type="journal article" date="2019" name="Int. J. Syst. Evol. Microbiol.">
        <title>The Global Catalogue of Microorganisms (GCM) 10K type strain sequencing project: providing services to taxonomists for standard genome sequencing and annotation.</title>
        <authorList>
            <consortium name="The Broad Institute Genomics Platform"/>
            <consortium name="The Broad Institute Genome Sequencing Center for Infectious Disease"/>
            <person name="Wu L."/>
            <person name="Ma J."/>
        </authorList>
    </citation>
    <scope>NUCLEOTIDE SEQUENCE [LARGE SCALE GENOMIC DNA]</scope>
    <source>
        <strain evidence="5">CGMCC 1.15420</strain>
    </source>
</reference>
<dbReference type="PROSITE" id="PS00061">
    <property type="entry name" value="ADH_SHORT"/>
    <property type="match status" value="1"/>
</dbReference>
<dbReference type="PANTHER" id="PTHR42879">
    <property type="entry name" value="3-OXOACYL-(ACYL-CARRIER-PROTEIN) REDUCTASE"/>
    <property type="match status" value="1"/>
</dbReference>
<dbReference type="InterPro" id="IPR057326">
    <property type="entry name" value="KR_dom"/>
</dbReference>
<evidence type="ECO:0000256" key="1">
    <source>
        <dbReference type="ARBA" id="ARBA00006484"/>
    </source>
</evidence>
<dbReference type="SMART" id="SM00822">
    <property type="entry name" value="PKS_KR"/>
    <property type="match status" value="1"/>
</dbReference>
<sequence>MTRTAIITGATRGIGRCIALQLGQEGYRVIVNGTKQRLIDEVVREIHESGGEAMGYCADIADASAVTAMVDAVTAKFEFIDVLIHNAGIVRDRRCLEMTDEEWQAVLNVHLNAAFYCIQRVLPHFDERGGDILLMTSTAGCQGSVGQVNYSAAKAGMLGIVWTLAAELRRQKIRVNAISPAALTDMTRPVIERIREKYAMRQEPFPVFWEVGEAEDVARFAAALLVQPDQELTGEIFGVNGSRICRWEKPRIDFSTEGPESFFTAWRQGLKEREEEDAQI</sequence>
<dbReference type="Proteomes" id="UP000608420">
    <property type="component" value="Unassembled WGS sequence"/>
</dbReference>
<protein>
    <submittedName>
        <fullName evidence="4">Dehydrogenase</fullName>
    </submittedName>
</protein>
<dbReference type="Pfam" id="PF00106">
    <property type="entry name" value="adh_short"/>
    <property type="match status" value="1"/>
</dbReference>
<dbReference type="EMBL" id="BMIW01000034">
    <property type="protein sequence ID" value="GGG12744.1"/>
    <property type="molecule type" value="Genomic_DNA"/>
</dbReference>
<keyword evidence="5" id="KW-1185">Reference proteome</keyword>
<proteinExistence type="inferred from homology"/>
<evidence type="ECO:0000259" key="3">
    <source>
        <dbReference type="SMART" id="SM00822"/>
    </source>
</evidence>
<comment type="similarity">
    <text evidence="1 2">Belongs to the short-chain dehydrogenases/reductases (SDR) family.</text>
</comment>
<dbReference type="SUPFAM" id="SSF51735">
    <property type="entry name" value="NAD(P)-binding Rossmann-fold domains"/>
    <property type="match status" value="1"/>
</dbReference>
<evidence type="ECO:0000313" key="4">
    <source>
        <dbReference type="EMBL" id="GGG12744.1"/>
    </source>
</evidence>
<dbReference type="PANTHER" id="PTHR42879:SF2">
    <property type="entry name" value="3-OXOACYL-[ACYL-CARRIER-PROTEIN] REDUCTASE FABG"/>
    <property type="match status" value="1"/>
</dbReference>
<name>A0ABQ1W4N6_9BACL</name>
<evidence type="ECO:0000313" key="5">
    <source>
        <dbReference type="Proteomes" id="UP000608420"/>
    </source>
</evidence>
<accession>A0ABQ1W4N6</accession>
<organism evidence="4 5">
    <name type="scientific">Paenibacillus aceti</name>
    <dbReference type="NCBI Taxonomy" id="1820010"/>
    <lineage>
        <taxon>Bacteria</taxon>
        <taxon>Bacillati</taxon>
        <taxon>Bacillota</taxon>
        <taxon>Bacilli</taxon>
        <taxon>Bacillales</taxon>
        <taxon>Paenibacillaceae</taxon>
        <taxon>Paenibacillus</taxon>
    </lineage>
</organism>
<dbReference type="PRINTS" id="PR00080">
    <property type="entry name" value="SDRFAMILY"/>
</dbReference>
<dbReference type="Gene3D" id="3.40.50.720">
    <property type="entry name" value="NAD(P)-binding Rossmann-like Domain"/>
    <property type="match status" value="1"/>
</dbReference>